<evidence type="ECO:0000313" key="1">
    <source>
        <dbReference type="EMBL" id="EXB57739.1"/>
    </source>
</evidence>
<evidence type="ECO:0000313" key="2">
    <source>
        <dbReference type="Proteomes" id="UP000030645"/>
    </source>
</evidence>
<gene>
    <name evidence="1" type="ORF">L484_006852</name>
</gene>
<dbReference type="AlphaFoldDB" id="W9RKZ3"/>
<organism evidence="1 2">
    <name type="scientific">Morus notabilis</name>
    <dbReference type="NCBI Taxonomy" id="981085"/>
    <lineage>
        <taxon>Eukaryota</taxon>
        <taxon>Viridiplantae</taxon>
        <taxon>Streptophyta</taxon>
        <taxon>Embryophyta</taxon>
        <taxon>Tracheophyta</taxon>
        <taxon>Spermatophyta</taxon>
        <taxon>Magnoliopsida</taxon>
        <taxon>eudicotyledons</taxon>
        <taxon>Gunneridae</taxon>
        <taxon>Pentapetalae</taxon>
        <taxon>rosids</taxon>
        <taxon>fabids</taxon>
        <taxon>Rosales</taxon>
        <taxon>Moraceae</taxon>
        <taxon>Moreae</taxon>
        <taxon>Morus</taxon>
    </lineage>
</organism>
<dbReference type="Proteomes" id="UP000030645">
    <property type="component" value="Unassembled WGS sequence"/>
</dbReference>
<dbReference type="EMBL" id="KE344350">
    <property type="protein sequence ID" value="EXB57739.1"/>
    <property type="molecule type" value="Genomic_DNA"/>
</dbReference>
<proteinExistence type="predicted"/>
<reference evidence="2" key="1">
    <citation type="submission" date="2013-01" db="EMBL/GenBank/DDBJ databases">
        <title>Draft Genome Sequence of a Mulberry Tree, Morus notabilis C.K. Schneid.</title>
        <authorList>
            <person name="He N."/>
            <person name="Zhao S."/>
        </authorList>
    </citation>
    <scope>NUCLEOTIDE SEQUENCE</scope>
</reference>
<keyword evidence="2" id="KW-1185">Reference proteome</keyword>
<sequence>MSALKEGKNKRKTIIEPNKAISWRERKHLADREEEALKQDIKDLNTWANMIDGMNDQQLRGYIENRPEELKTVKITKSNTARPKIQKIGKSKSSASNSGIMASVWKFHKEDGEEDQLNVMSADIIS</sequence>
<accession>W9RKZ3</accession>
<dbReference type="eggNOG" id="ENOG502S4NN">
    <property type="taxonomic scope" value="Eukaryota"/>
</dbReference>
<protein>
    <submittedName>
        <fullName evidence="1">Uncharacterized protein</fullName>
    </submittedName>
</protein>
<name>W9RKZ3_9ROSA</name>